<gene>
    <name evidence="5" type="ORF">DLM86_19030</name>
</gene>
<comment type="caution">
    <text evidence="5">The sequence shown here is derived from an EMBL/GenBank/DDBJ whole genome shotgun (WGS) entry which is preliminary data.</text>
</comment>
<dbReference type="SUPFAM" id="SSF52540">
    <property type="entry name" value="P-loop containing nucleoside triphosphate hydrolases"/>
    <property type="match status" value="1"/>
</dbReference>
<proteinExistence type="predicted"/>
<dbReference type="InterPro" id="IPR000792">
    <property type="entry name" value="Tscrpt_reg_LuxR_C"/>
</dbReference>
<name>A0A2V5K1Q2_9BACL</name>
<accession>A0A2V5K1Q2</accession>
<dbReference type="PROSITE" id="PS50043">
    <property type="entry name" value="HTH_LUXR_2"/>
    <property type="match status" value="1"/>
</dbReference>
<keyword evidence="3" id="KW-0804">Transcription</keyword>
<dbReference type="OrthoDB" id="182489at2"/>
<dbReference type="PRINTS" id="PR00038">
    <property type="entry name" value="HTHLUXR"/>
</dbReference>
<evidence type="ECO:0000313" key="5">
    <source>
        <dbReference type="EMBL" id="PYI53088.1"/>
    </source>
</evidence>
<dbReference type="GO" id="GO:0003677">
    <property type="term" value="F:DNA binding"/>
    <property type="evidence" value="ECO:0007669"/>
    <property type="project" value="UniProtKB-KW"/>
</dbReference>
<dbReference type="SUPFAM" id="SSF46894">
    <property type="entry name" value="C-terminal effector domain of the bipartite response regulators"/>
    <property type="match status" value="1"/>
</dbReference>
<protein>
    <submittedName>
        <fullName evidence="5">LuxR family transcriptional regulator</fullName>
    </submittedName>
</protein>
<dbReference type="CDD" id="cd06170">
    <property type="entry name" value="LuxR_C_like"/>
    <property type="match status" value="1"/>
</dbReference>
<evidence type="ECO:0000313" key="6">
    <source>
        <dbReference type="Proteomes" id="UP000247476"/>
    </source>
</evidence>
<reference evidence="5 6" key="1">
    <citation type="submission" date="2018-05" db="EMBL/GenBank/DDBJ databases">
        <title>Paenibacillus flagellatus sp. nov., isolated from selenium mineral soil.</title>
        <authorList>
            <person name="Dai X."/>
        </authorList>
    </citation>
    <scope>NUCLEOTIDE SEQUENCE [LARGE SCALE GENOMIC DNA]</scope>
    <source>
        <strain evidence="5 6">DXL2</strain>
    </source>
</reference>
<dbReference type="Pfam" id="PF00196">
    <property type="entry name" value="GerE"/>
    <property type="match status" value="1"/>
</dbReference>
<dbReference type="AlphaFoldDB" id="A0A2V5K1Q2"/>
<dbReference type="PANTHER" id="PTHR44688:SF16">
    <property type="entry name" value="DNA-BINDING TRANSCRIPTIONAL ACTIVATOR DEVR_DOSR"/>
    <property type="match status" value="1"/>
</dbReference>
<dbReference type="InterPro" id="IPR016032">
    <property type="entry name" value="Sig_transdc_resp-reg_C-effctor"/>
</dbReference>
<dbReference type="RefSeq" id="WP_110841636.1">
    <property type="nucleotide sequence ID" value="NZ_QJVJ01000008.1"/>
</dbReference>
<evidence type="ECO:0000256" key="1">
    <source>
        <dbReference type="ARBA" id="ARBA00023015"/>
    </source>
</evidence>
<dbReference type="GO" id="GO:0006355">
    <property type="term" value="P:regulation of DNA-templated transcription"/>
    <property type="evidence" value="ECO:0007669"/>
    <property type="project" value="InterPro"/>
</dbReference>
<dbReference type="Gene3D" id="1.10.10.10">
    <property type="entry name" value="Winged helix-like DNA-binding domain superfamily/Winged helix DNA-binding domain"/>
    <property type="match status" value="1"/>
</dbReference>
<sequence length="685" mass="77591">MAFENHALARREKQFVVGRERELQYFRQVWDAPAEEGARMLHVYGTGGMGKSTYLKLCQDAAEAGGARFLLLDSRDFVHTEEGFCSALETLLLERDGDGARPVNSPHDVRRRCLDRLIGAAERSRLVLALDTFEELADMEAWLRDRFIPWLPGSAIVLLAGRHPLKGTWVLSPAWRERLTQFPISSLGQEESREYGRLCGIHDDRILESIWRRSRGHPLTLSMAVAAHFCQWDPGVPAVSDGLEEIASLWLREVPDEELRTVVEAASVLRRFDQEVLSFVMERELSIQGFERLTSLSFVRRSVNGWQVHDLVSEITAKQLKERAPMRYYRYRERSAHYYAKVIVTSSGQRSVCWEIGELFRYAGVRVVRALASDTDAGGALYWEPVTESTLEDAVAYTEWRQRQVDGISGWETDPDTGEQFRIEYSADALRLGASGIDVRELFALDPEALKLLRDGNGSVHSLSVIIPIHQGTRAWLENDPICRPYLDALTPAERNALGVPGERPTGWFLRVMDFRDLMDSTARTQGLYLLYTHMCRGGVFVCSPYTTDISKKVYPALGFTTVDGAEHTNYDGRTPTYTYVMDTRGSKLRDFIGMLFRKAGLEWREPASSRDGALNEARKPGLLKQFTSREQEVIEQVLSGCSNSEVARKLFISEVTVKKHLRSIYAKLGVSTRTQLISKLMTES</sequence>
<dbReference type="Proteomes" id="UP000247476">
    <property type="component" value="Unassembled WGS sequence"/>
</dbReference>
<dbReference type="SMART" id="SM00421">
    <property type="entry name" value="HTH_LUXR"/>
    <property type="match status" value="1"/>
</dbReference>
<keyword evidence="6" id="KW-1185">Reference proteome</keyword>
<evidence type="ECO:0000256" key="3">
    <source>
        <dbReference type="ARBA" id="ARBA00023163"/>
    </source>
</evidence>
<dbReference type="Pfam" id="PF13191">
    <property type="entry name" value="AAA_16"/>
    <property type="match status" value="1"/>
</dbReference>
<organism evidence="5 6">
    <name type="scientific">Paenibacillus flagellatus</name>
    <dbReference type="NCBI Taxonomy" id="2211139"/>
    <lineage>
        <taxon>Bacteria</taxon>
        <taxon>Bacillati</taxon>
        <taxon>Bacillota</taxon>
        <taxon>Bacilli</taxon>
        <taxon>Bacillales</taxon>
        <taxon>Paenibacillaceae</taxon>
        <taxon>Paenibacillus</taxon>
    </lineage>
</organism>
<dbReference type="Gene3D" id="3.40.50.300">
    <property type="entry name" value="P-loop containing nucleotide triphosphate hydrolases"/>
    <property type="match status" value="1"/>
</dbReference>
<dbReference type="PROSITE" id="PS00622">
    <property type="entry name" value="HTH_LUXR_1"/>
    <property type="match status" value="1"/>
</dbReference>
<dbReference type="InterPro" id="IPR036388">
    <property type="entry name" value="WH-like_DNA-bd_sf"/>
</dbReference>
<feature type="domain" description="HTH luxR-type" evidence="4">
    <location>
        <begin position="620"/>
        <end position="685"/>
    </location>
</feature>
<dbReference type="InterPro" id="IPR027417">
    <property type="entry name" value="P-loop_NTPase"/>
</dbReference>
<keyword evidence="1" id="KW-0805">Transcription regulation</keyword>
<dbReference type="InterPro" id="IPR041664">
    <property type="entry name" value="AAA_16"/>
</dbReference>
<evidence type="ECO:0000256" key="2">
    <source>
        <dbReference type="ARBA" id="ARBA00023125"/>
    </source>
</evidence>
<keyword evidence="2" id="KW-0238">DNA-binding</keyword>
<evidence type="ECO:0000259" key="4">
    <source>
        <dbReference type="PROSITE" id="PS50043"/>
    </source>
</evidence>
<dbReference type="EMBL" id="QJVJ01000008">
    <property type="protein sequence ID" value="PYI53088.1"/>
    <property type="molecule type" value="Genomic_DNA"/>
</dbReference>
<dbReference type="PANTHER" id="PTHR44688">
    <property type="entry name" value="DNA-BINDING TRANSCRIPTIONAL ACTIVATOR DEVR_DOSR"/>
    <property type="match status" value="1"/>
</dbReference>